<feature type="compositionally biased region" description="Low complexity" evidence="1">
    <location>
        <begin position="173"/>
        <end position="194"/>
    </location>
</feature>
<evidence type="ECO:0000313" key="5">
    <source>
        <dbReference type="Proteomes" id="UP000094844"/>
    </source>
</evidence>
<dbReference type="EMBL" id="FMIQ01000048">
    <property type="protein sequence ID" value="SCM53071.1"/>
    <property type="molecule type" value="Genomic_DNA"/>
</dbReference>
<dbReference type="OrthoDB" id="7060663at2"/>
<name>A0A1C6Z256_HAFAL</name>
<feature type="transmembrane region" description="Helical" evidence="2">
    <location>
        <begin position="17"/>
        <end position="36"/>
    </location>
</feature>
<dbReference type="Proteomes" id="UP000094844">
    <property type="component" value="Unassembled WGS sequence"/>
</dbReference>
<dbReference type="InterPro" id="IPR025328">
    <property type="entry name" value="DUF4234"/>
</dbReference>
<keyword evidence="2" id="KW-0812">Transmembrane</keyword>
<dbReference type="Pfam" id="PF14018">
    <property type="entry name" value="DUF4234"/>
    <property type="match status" value="1"/>
</dbReference>
<proteinExistence type="predicted"/>
<dbReference type="AlphaFoldDB" id="A0A1C6Z256"/>
<feature type="transmembrane region" description="Helical" evidence="2">
    <location>
        <begin position="56"/>
        <end position="74"/>
    </location>
</feature>
<gene>
    <name evidence="4" type="ORF">BN1044_02559</name>
</gene>
<organism evidence="4 5">
    <name type="scientific">Hafnia alvei</name>
    <dbReference type="NCBI Taxonomy" id="569"/>
    <lineage>
        <taxon>Bacteria</taxon>
        <taxon>Pseudomonadati</taxon>
        <taxon>Pseudomonadota</taxon>
        <taxon>Gammaproteobacteria</taxon>
        <taxon>Enterobacterales</taxon>
        <taxon>Hafniaceae</taxon>
        <taxon>Hafnia</taxon>
    </lineage>
</organism>
<feature type="domain" description="DUF4234" evidence="3">
    <location>
        <begin position="16"/>
        <end position="119"/>
    </location>
</feature>
<keyword evidence="2" id="KW-1133">Transmembrane helix</keyword>
<keyword evidence="2" id="KW-0472">Membrane</keyword>
<dbReference type="RefSeq" id="WP_072309038.1">
    <property type="nucleotide sequence ID" value="NZ_FMIQ01000048.1"/>
</dbReference>
<evidence type="ECO:0000256" key="1">
    <source>
        <dbReference type="SAM" id="MobiDB-lite"/>
    </source>
</evidence>
<feature type="transmembrane region" description="Helical" evidence="2">
    <location>
        <begin position="94"/>
        <end position="112"/>
    </location>
</feature>
<evidence type="ECO:0000259" key="3">
    <source>
        <dbReference type="Pfam" id="PF14018"/>
    </source>
</evidence>
<sequence length="194" mass="22224">MHARTISTLKETLKTPTWHFVLLSAATYGIYPLMWLYKNQDAMMDEVGQRFASRVLVIWMAVCAGVSILLHLMFPLQLNEYGYAYDDTAATMSGIAGLISFAWFVLMVVWAFKARAALQQYALMQFRFELKMNPAWTVLFHVFYINYCINAMPDALEKHHIIHGRPHPGPNDTQEQQPSPLSQTSQPQTPEQPQ</sequence>
<feature type="region of interest" description="Disordered" evidence="1">
    <location>
        <begin position="161"/>
        <end position="194"/>
    </location>
</feature>
<evidence type="ECO:0000313" key="4">
    <source>
        <dbReference type="EMBL" id="SCM53071.1"/>
    </source>
</evidence>
<evidence type="ECO:0000256" key="2">
    <source>
        <dbReference type="SAM" id="Phobius"/>
    </source>
</evidence>
<accession>A0A1C6Z256</accession>
<reference evidence="4 5" key="1">
    <citation type="submission" date="2016-09" db="EMBL/GenBank/DDBJ databases">
        <authorList>
            <person name="Capua I."/>
            <person name="De Benedictis P."/>
            <person name="Joannis T."/>
            <person name="Lombin L.H."/>
            <person name="Cattoli G."/>
        </authorList>
    </citation>
    <scope>NUCLEOTIDE SEQUENCE [LARGE SCALE GENOMIC DNA]</scope>
    <source>
        <strain evidence="4 5">GB001</strain>
    </source>
</reference>
<protein>
    <recommendedName>
        <fullName evidence="3">DUF4234 domain-containing protein</fullName>
    </recommendedName>
</protein>